<keyword evidence="8 14" id="KW-0863">Zinc-finger</keyword>
<dbReference type="PANTHER" id="PTHR47168:SF1">
    <property type="entry name" value="OS02G0798600 PROTEIN"/>
    <property type="match status" value="1"/>
</dbReference>
<evidence type="ECO:0000256" key="11">
    <source>
        <dbReference type="ARBA" id="ARBA00023136"/>
    </source>
</evidence>
<comment type="pathway">
    <text evidence="2">Protein modification; protein ubiquitination.</text>
</comment>
<keyword evidence="12" id="KW-0325">Glycoprotein</keyword>
<keyword evidence="4" id="KW-0808">Transferase</keyword>
<dbReference type="SUPFAM" id="SSF57850">
    <property type="entry name" value="RING/U-box"/>
    <property type="match status" value="1"/>
</dbReference>
<name>A0ABM1DHZ5_CERSS</name>
<dbReference type="InterPro" id="IPR046450">
    <property type="entry name" value="PA_dom_sf"/>
</dbReference>
<evidence type="ECO:0000256" key="1">
    <source>
        <dbReference type="ARBA" id="ARBA00000900"/>
    </source>
</evidence>
<dbReference type="InterPro" id="IPR051653">
    <property type="entry name" value="E3_ligase_sorting_rcpt"/>
</dbReference>
<keyword evidence="17" id="KW-1185">Reference proteome</keyword>
<evidence type="ECO:0000256" key="10">
    <source>
        <dbReference type="ARBA" id="ARBA00022989"/>
    </source>
</evidence>
<dbReference type="InterPro" id="IPR013083">
    <property type="entry name" value="Znf_RING/FYVE/PHD"/>
</dbReference>
<dbReference type="Gene3D" id="3.30.40.10">
    <property type="entry name" value="Zinc/RING finger domain, C3HC4 (zinc finger)"/>
    <property type="match status" value="1"/>
</dbReference>
<feature type="region of interest" description="Disordered" evidence="15">
    <location>
        <begin position="166"/>
        <end position="196"/>
    </location>
</feature>
<dbReference type="EC" id="2.3.2.27" evidence="3"/>
<dbReference type="Pfam" id="PF02225">
    <property type="entry name" value="PA"/>
    <property type="match status" value="1"/>
</dbReference>
<dbReference type="InterPro" id="IPR001841">
    <property type="entry name" value="Znf_RING"/>
</dbReference>
<evidence type="ECO:0000313" key="17">
    <source>
        <dbReference type="Proteomes" id="UP000694910"/>
    </source>
</evidence>
<evidence type="ECO:0000256" key="9">
    <source>
        <dbReference type="ARBA" id="ARBA00022833"/>
    </source>
</evidence>
<keyword evidence="6" id="KW-0479">Metal-binding</keyword>
<evidence type="ECO:0000256" key="6">
    <source>
        <dbReference type="ARBA" id="ARBA00022723"/>
    </source>
</evidence>
<evidence type="ECO:0000256" key="13">
    <source>
        <dbReference type="ARBA" id="ARBA00046288"/>
    </source>
</evidence>
<evidence type="ECO:0000256" key="7">
    <source>
        <dbReference type="ARBA" id="ARBA00022729"/>
    </source>
</evidence>
<proteinExistence type="predicted"/>
<dbReference type="InterPro" id="IPR003137">
    <property type="entry name" value="PA_domain"/>
</dbReference>
<evidence type="ECO:0000256" key="5">
    <source>
        <dbReference type="ARBA" id="ARBA00022692"/>
    </source>
</evidence>
<evidence type="ECO:0000256" key="15">
    <source>
        <dbReference type="SAM" id="MobiDB-lite"/>
    </source>
</evidence>
<dbReference type="PROSITE" id="PS50089">
    <property type="entry name" value="ZF_RING_2"/>
    <property type="match status" value="1"/>
</dbReference>
<evidence type="ECO:0000256" key="8">
    <source>
        <dbReference type="ARBA" id="ARBA00022771"/>
    </source>
</evidence>
<evidence type="ECO:0000256" key="12">
    <source>
        <dbReference type="ARBA" id="ARBA00023180"/>
    </source>
</evidence>
<feature type="region of interest" description="Disordered" evidence="15">
    <location>
        <begin position="492"/>
        <end position="515"/>
    </location>
</feature>
<evidence type="ECO:0000259" key="16">
    <source>
        <dbReference type="PROSITE" id="PS50089"/>
    </source>
</evidence>
<organism evidence="17 18">
    <name type="scientific">Ceratotherium simum simum</name>
    <name type="common">Southern white rhinoceros</name>
    <dbReference type="NCBI Taxonomy" id="73337"/>
    <lineage>
        <taxon>Eukaryota</taxon>
        <taxon>Metazoa</taxon>
        <taxon>Chordata</taxon>
        <taxon>Craniata</taxon>
        <taxon>Vertebrata</taxon>
        <taxon>Euteleostomi</taxon>
        <taxon>Mammalia</taxon>
        <taxon>Eutheria</taxon>
        <taxon>Laurasiatheria</taxon>
        <taxon>Perissodactyla</taxon>
        <taxon>Rhinocerotidae</taxon>
        <taxon>Ceratotherium</taxon>
    </lineage>
</organism>
<dbReference type="Gene3D" id="3.50.30.30">
    <property type="match status" value="1"/>
</dbReference>
<feature type="domain" description="RING-type" evidence="16">
    <location>
        <begin position="444"/>
        <end position="487"/>
    </location>
</feature>
<evidence type="ECO:0000256" key="4">
    <source>
        <dbReference type="ARBA" id="ARBA00022679"/>
    </source>
</evidence>
<dbReference type="SMART" id="SM00184">
    <property type="entry name" value="RING"/>
    <property type="match status" value="1"/>
</dbReference>
<dbReference type="Pfam" id="PF13639">
    <property type="entry name" value="zf-RING_2"/>
    <property type="match status" value="1"/>
</dbReference>
<gene>
    <name evidence="18" type="primary">LOC101397296</name>
</gene>
<dbReference type="GeneID" id="101397296"/>
<comment type="subcellular location">
    <subcellularLocation>
        <location evidence="13">Endomembrane system</location>
        <topology evidence="13">Single-pass type I membrane protein</topology>
    </subcellularLocation>
</comment>
<dbReference type="Proteomes" id="UP000694910">
    <property type="component" value="Unplaced"/>
</dbReference>
<accession>A0ABM1DHZ5</accession>
<keyword evidence="9" id="KW-0862">Zinc</keyword>
<sequence>MTMLGLTRVVACLRAPFLFVAEECSTVRVDHGLPVHPPADGRLGGFRFGAFPDKDAPNTWVQVFVWTCVLGSLGLAVSNSDSACCPLEAWYPGHDQGPPNREPRRLGAASAGAGSDGEQMLAILNPLFNTLRQLFPIPKPPPRAARGPAALPNSLCAPIRAHFPSHPSHGTPGRPWRCPKASHRWSPVGPSSTQWLEEGEGEGVAMGWVRLARAPGTVTAALILWALLVPSQAVVRAVLDGNASTVDFPGLPALFGVPLAPQGVRGYLMEAKPANACYPIEGPRLGNGSLGAIVLIRRYDCTFDLKVLHAQQAGFEAAIVHNVRSDELVRMAHVYEDLRRQITIPSVFVGEAASQDLRVILRCDKLAHVLLLPDYPPCPELDCHPVLAISWVLGRALALLMSTVFVLRRLWRWLWARWTRVKTAQTQACQKAQVRTFTRHSDLCAICLDEYEEGDRLKILPCAHTYHCKCIDLWFSQGAWRSCPVCKQSVAGTEDGSDSTVESFGDEDPSLPGHRPPIWAIQAQLRARRLELLARAGPHSRCSATSVGAAEAVVSPGPS</sequence>
<dbReference type="CDD" id="cd02123">
    <property type="entry name" value="PA_C_RZF_like"/>
    <property type="match status" value="1"/>
</dbReference>
<dbReference type="PANTHER" id="PTHR47168">
    <property type="entry name" value="RING ZINC FINGER DOMAIN SUPERFAMILY PROTEIN-RELATED"/>
    <property type="match status" value="1"/>
</dbReference>
<evidence type="ECO:0000256" key="2">
    <source>
        <dbReference type="ARBA" id="ARBA00004906"/>
    </source>
</evidence>
<evidence type="ECO:0000313" key="18">
    <source>
        <dbReference type="RefSeq" id="XP_014651426.1"/>
    </source>
</evidence>
<keyword evidence="7" id="KW-0732">Signal</keyword>
<keyword evidence="10" id="KW-1133">Transmembrane helix</keyword>
<keyword evidence="11" id="KW-0472">Membrane</keyword>
<dbReference type="SUPFAM" id="SSF52025">
    <property type="entry name" value="PA domain"/>
    <property type="match status" value="1"/>
</dbReference>
<dbReference type="RefSeq" id="XP_014651426.1">
    <property type="nucleotide sequence ID" value="XM_014795940.1"/>
</dbReference>
<protein>
    <recommendedName>
        <fullName evidence="3">RING-type E3 ubiquitin transferase</fullName>
        <ecNumber evidence="3">2.3.2.27</ecNumber>
    </recommendedName>
</protein>
<keyword evidence="5" id="KW-0812">Transmembrane</keyword>
<reference evidence="18" key="1">
    <citation type="submission" date="2025-08" db="UniProtKB">
        <authorList>
            <consortium name="RefSeq"/>
        </authorList>
    </citation>
    <scope>IDENTIFICATION</scope>
</reference>
<evidence type="ECO:0000256" key="14">
    <source>
        <dbReference type="PROSITE-ProRule" id="PRU00175"/>
    </source>
</evidence>
<comment type="catalytic activity">
    <reaction evidence="1">
        <text>S-ubiquitinyl-[E2 ubiquitin-conjugating enzyme]-L-cysteine + [acceptor protein]-L-lysine = [E2 ubiquitin-conjugating enzyme]-L-cysteine + N(6)-ubiquitinyl-[acceptor protein]-L-lysine.</text>
        <dbReference type="EC" id="2.3.2.27"/>
    </reaction>
</comment>
<dbReference type="InterPro" id="IPR044744">
    <property type="entry name" value="ZNRF4/RNF13/RNF167_PA"/>
</dbReference>
<evidence type="ECO:0000256" key="3">
    <source>
        <dbReference type="ARBA" id="ARBA00012483"/>
    </source>
</evidence>